<evidence type="ECO:0000256" key="1">
    <source>
        <dbReference type="SAM" id="MobiDB-lite"/>
    </source>
</evidence>
<evidence type="ECO:0000313" key="2">
    <source>
        <dbReference type="EMBL" id="EIF00447.1"/>
    </source>
</evidence>
<proteinExistence type="predicted"/>
<keyword evidence="3" id="KW-1185">Reference proteome</keyword>
<sequence>MAAKVDVIALGVVLTRVSDGKNEDRPEPPKQAGPVEVAPGAPAKHMAPPSRSNVPYQHADMNRNASPPDASAVPGNVVRELPIHGA</sequence>
<reference evidence="2 3" key="1">
    <citation type="submission" date="2011-09" db="EMBL/GenBank/DDBJ databases">
        <authorList>
            <consortium name="US DOE Joint Genome Institute (JGI-PGF)"/>
            <person name="Lucas S."/>
            <person name="Han J."/>
            <person name="Lapidus A."/>
            <person name="Cheng J.-F."/>
            <person name="Goodwin L."/>
            <person name="Pitluck S."/>
            <person name="Peters L."/>
            <person name="Land M.L."/>
            <person name="Hauser L."/>
            <person name="Brambilla E."/>
            <person name="Klenk H.-P."/>
            <person name="Woyke T.J."/>
        </authorList>
    </citation>
    <scope>NUCLEOTIDE SEQUENCE [LARGE SCALE GENOMIC DNA]</scope>
    <source>
        <strain evidence="2 3">K62</strain>
    </source>
</reference>
<dbReference type="HOGENOM" id="CLU_2496028_0_0_11"/>
<protein>
    <submittedName>
        <fullName evidence="2">Uncharacterized protein</fullName>
    </submittedName>
</protein>
<evidence type="ECO:0000313" key="3">
    <source>
        <dbReference type="Proteomes" id="UP000005087"/>
    </source>
</evidence>
<feature type="compositionally biased region" description="Low complexity" evidence="1">
    <location>
        <begin position="32"/>
        <end position="43"/>
    </location>
</feature>
<accession>I1D672</accession>
<name>I1D672_9PSEU</name>
<reference evidence="3" key="2">
    <citation type="submission" date="2012-01" db="EMBL/GenBank/DDBJ databases">
        <title>Noncontiguous Finished sequence of chromosome of Saccharomonospora glauca K62.</title>
        <authorList>
            <consortium name="US DOE Joint Genome Institute"/>
            <person name="Lucas S."/>
            <person name="Han J."/>
            <person name="Lapidus A."/>
            <person name="Cheng J.-F."/>
            <person name="Goodwin L."/>
            <person name="Pitluck S."/>
            <person name="Peters L."/>
            <person name="Mikhailova N."/>
            <person name="Held B."/>
            <person name="Detter J.C."/>
            <person name="Han C."/>
            <person name="Tapia R."/>
            <person name="Land M."/>
            <person name="Hauser L."/>
            <person name="Kyrpides N."/>
            <person name="Ivanova N."/>
            <person name="Pagani I."/>
            <person name="Brambilla E.-M."/>
            <person name="Klenk H.-P."/>
            <person name="Woyke T."/>
        </authorList>
    </citation>
    <scope>NUCLEOTIDE SEQUENCE [LARGE SCALE GENOMIC DNA]</scope>
    <source>
        <strain evidence="3">K62</strain>
    </source>
</reference>
<dbReference type="STRING" id="928724.SacglDRAFT_03588"/>
<feature type="region of interest" description="Disordered" evidence="1">
    <location>
        <begin position="16"/>
        <end position="76"/>
    </location>
</feature>
<dbReference type="EMBL" id="CM001484">
    <property type="protein sequence ID" value="EIF00447.1"/>
    <property type="molecule type" value="Genomic_DNA"/>
</dbReference>
<organism evidence="2 3">
    <name type="scientific">Saccharomonospora glauca K62</name>
    <dbReference type="NCBI Taxonomy" id="928724"/>
    <lineage>
        <taxon>Bacteria</taxon>
        <taxon>Bacillati</taxon>
        <taxon>Actinomycetota</taxon>
        <taxon>Actinomycetes</taxon>
        <taxon>Pseudonocardiales</taxon>
        <taxon>Pseudonocardiaceae</taxon>
        <taxon>Saccharomonospora</taxon>
    </lineage>
</organism>
<feature type="compositionally biased region" description="Basic and acidic residues" evidence="1">
    <location>
        <begin position="18"/>
        <end position="28"/>
    </location>
</feature>
<gene>
    <name evidence="2" type="ORF">SacglDRAFT_03588</name>
</gene>
<dbReference type="Proteomes" id="UP000005087">
    <property type="component" value="Chromosome"/>
</dbReference>
<dbReference type="AlphaFoldDB" id="I1D672"/>